<reference evidence="6" key="1">
    <citation type="submission" date="2021-03" db="EMBL/GenBank/DDBJ databases">
        <title>Plesiomonas shigelloides zfcc0051, isolated from zebrafish feces.</title>
        <authorList>
            <person name="Vanderhoek Z."/>
            <person name="Gaulke C."/>
        </authorList>
    </citation>
    <scope>NUCLEOTIDE SEQUENCE</scope>
    <source>
        <strain evidence="6">Zfcc0051</strain>
    </source>
</reference>
<dbReference type="Pfam" id="PF00202">
    <property type="entry name" value="Aminotran_3"/>
    <property type="match status" value="1"/>
</dbReference>
<comment type="caution">
    <text evidence="5">Lacks conserved residue(s) required for the propagation of feature annotation.</text>
</comment>
<evidence type="ECO:0000313" key="7">
    <source>
        <dbReference type="Proteomes" id="UP000664658"/>
    </source>
</evidence>
<feature type="binding site" evidence="5">
    <location>
        <position position="135"/>
    </location>
    <ligand>
        <name>N(2)-acetyl-L-ornithine</name>
        <dbReference type="ChEBI" id="CHEBI:57805"/>
    </ligand>
</feature>
<dbReference type="EMBL" id="JAFNAA010000013">
    <property type="protein sequence ID" value="MBO1108951.1"/>
    <property type="molecule type" value="Genomic_DNA"/>
</dbReference>
<protein>
    <recommendedName>
        <fullName evidence="5">Acetylornithine/succinyldiaminopimelate aminotransferase</fullName>
        <shortName evidence="5">ACOAT</shortName>
        <shortName evidence="5">DapATase</shortName>
        <shortName evidence="5">Succinyldiaminopimelate transferase</shortName>
        <ecNumber evidence="5">2.6.1.11</ecNumber>
        <ecNumber evidence="5">2.6.1.17</ecNumber>
    </recommendedName>
</protein>
<keyword evidence="5" id="KW-0963">Cytoplasm</keyword>
<dbReference type="HAMAP" id="MF_01107">
    <property type="entry name" value="ArgD_aminotrans_3"/>
    <property type="match status" value="1"/>
</dbReference>
<dbReference type="GO" id="GO:0042802">
    <property type="term" value="F:identical protein binding"/>
    <property type="evidence" value="ECO:0007669"/>
    <property type="project" value="TreeGrafter"/>
</dbReference>
<feature type="binding site" evidence="5">
    <location>
        <position position="132"/>
    </location>
    <ligand>
        <name>pyridoxal 5'-phosphate</name>
        <dbReference type="ChEBI" id="CHEBI:597326"/>
    </ligand>
</feature>
<comment type="function">
    <text evidence="5">Involved in both the arginine and lysine biosynthetic pathways.</text>
</comment>
<dbReference type="FunFam" id="3.40.640.10:FF:000004">
    <property type="entry name" value="Acetylornithine aminotransferase"/>
    <property type="match status" value="1"/>
</dbReference>
<dbReference type="InterPro" id="IPR050103">
    <property type="entry name" value="Class-III_PLP-dep_AT"/>
</dbReference>
<dbReference type="InterPro" id="IPR049704">
    <property type="entry name" value="Aminotrans_3_PPA_site"/>
</dbReference>
<evidence type="ECO:0000256" key="4">
    <source>
        <dbReference type="ARBA" id="ARBA00022898"/>
    </source>
</evidence>
<dbReference type="NCBIfam" id="NF002985">
    <property type="entry name" value="PRK03715.1"/>
    <property type="match status" value="1"/>
</dbReference>
<dbReference type="InterPro" id="IPR004636">
    <property type="entry name" value="AcOrn/SuccOrn_fam"/>
</dbReference>
<dbReference type="InterPro" id="IPR015422">
    <property type="entry name" value="PyrdxlP-dep_Trfase_small"/>
</dbReference>
<dbReference type="GO" id="GO:0006526">
    <property type="term" value="P:L-arginine biosynthetic process"/>
    <property type="evidence" value="ECO:0007669"/>
    <property type="project" value="UniProtKB-UniRule"/>
</dbReference>
<dbReference type="GO" id="GO:0030170">
    <property type="term" value="F:pyridoxal phosphate binding"/>
    <property type="evidence" value="ECO:0007669"/>
    <property type="project" value="InterPro"/>
</dbReference>
<comment type="subcellular location">
    <subcellularLocation>
        <location evidence="5">Cytoplasm</location>
    </subcellularLocation>
</comment>
<gene>
    <name evidence="5" type="primary">argD</name>
    <name evidence="5" type="synonym">dapC</name>
    <name evidence="6" type="ORF">J2R62_12135</name>
</gene>
<sequence length="402" mass="43566">MTTLNTDALMTITHRPELYFTHGKGHWLYSSDGTAYLDFVQGWAVNCLGHCPDELVQALTQQAQTLINPSPAFFNQPMAQLATRLATLSGLDQVFFTNSGAEANESAIKLARRYGQKHKNGAYQIITFDNSFHGRTLATMSATGKPQFAALFEPKVPGFIKVPYNDLEAVRQAVTDQTIAVMLEPIQGEAGVIPAQKSFMHGLRALCDELGLLLIVDEVQTGIGRTGTLFAFEHYDIVPDMVTLGKGLGGGIPLAAHLARAEVACFEPGDQGGTYCGNPLMCAGGLAVVNTVAQRDFLQQVRDSSAQLRAGLEALSAELGMGEVRGHGLLLALDVKYPIAEEAVAEARLQQLLLNAPRPNLLRFMPALTLSGHEIQLMLGRLQLILRSLMAQYQKKPQPNLA</sequence>
<evidence type="ECO:0000313" key="6">
    <source>
        <dbReference type="EMBL" id="MBO1108951.1"/>
    </source>
</evidence>
<keyword evidence="5" id="KW-0055">Arginine biosynthesis</keyword>
<organism evidence="6 7">
    <name type="scientific">Plesiomonas shigelloides</name>
    <name type="common">Aeromonas shigelloides</name>
    <dbReference type="NCBI Taxonomy" id="703"/>
    <lineage>
        <taxon>Bacteria</taxon>
        <taxon>Pseudomonadati</taxon>
        <taxon>Pseudomonadota</taxon>
        <taxon>Gammaproteobacteria</taxon>
        <taxon>Enterobacterales</taxon>
        <taxon>Enterobacteriaceae</taxon>
        <taxon>Plesiomonas</taxon>
    </lineage>
</organism>
<dbReference type="GO" id="GO:0009089">
    <property type="term" value="P:lysine biosynthetic process via diaminopimelate"/>
    <property type="evidence" value="ECO:0007669"/>
    <property type="project" value="UniProtKB-UniRule"/>
</dbReference>
<dbReference type="PIRSF" id="PIRSF000521">
    <property type="entry name" value="Transaminase_4ab_Lys_Orn"/>
    <property type="match status" value="1"/>
</dbReference>
<comment type="catalytic activity">
    <reaction evidence="5">
        <text>N(2)-acetyl-L-ornithine + 2-oxoglutarate = N-acetyl-L-glutamate 5-semialdehyde + L-glutamate</text>
        <dbReference type="Rhea" id="RHEA:18049"/>
        <dbReference type="ChEBI" id="CHEBI:16810"/>
        <dbReference type="ChEBI" id="CHEBI:29123"/>
        <dbReference type="ChEBI" id="CHEBI:29985"/>
        <dbReference type="ChEBI" id="CHEBI:57805"/>
        <dbReference type="EC" id="2.6.1.11"/>
    </reaction>
</comment>
<comment type="subunit">
    <text evidence="5">Homodimer.</text>
</comment>
<dbReference type="InterPro" id="IPR015424">
    <property type="entry name" value="PyrdxlP-dep_Trfase"/>
</dbReference>
<comment type="caution">
    <text evidence="6">The sequence shown here is derived from an EMBL/GenBank/DDBJ whole genome shotgun (WGS) entry which is preliminary data.</text>
</comment>
<dbReference type="EC" id="2.6.1.11" evidence="5"/>
<dbReference type="UniPathway" id="UPA00034">
    <property type="reaction ID" value="UER00020"/>
</dbReference>
<comment type="pathway">
    <text evidence="5">Amino-acid biosynthesis; L-arginine biosynthesis; N(2)-acetyl-L-ornithine from L-glutamate: step 4/4.</text>
</comment>
<dbReference type="UniPathway" id="UPA00068">
    <property type="reaction ID" value="UER00109"/>
</dbReference>
<evidence type="ECO:0000256" key="5">
    <source>
        <dbReference type="HAMAP-Rule" id="MF_01107"/>
    </source>
</evidence>
<evidence type="ECO:0000256" key="3">
    <source>
        <dbReference type="ARBA" id="ARBA00022679"/>
    </source>
</evidence>
<dbReference type="CDD" id="cd00610">
    <property type="entry name" value="OAT_like"/>
    <property type="match status" value="1"/>
</dbReference>
<feature type="binding site" evidence="5">
    <location>
        <position position="274"/>
    </location>
    <ligand>
        <name>pyridoxal 5'-phosphate</name>
        <dbReference type="ChEBI" id="CHEBI:597326"/>
    </ligand>
</feature>
<accession>A0A8I1W8N8</accession>
<keyword evidence="3 5" id="KW-0808">Transferase</keyword>
<keyword evidence="1 5" id="KW-0032">Aminotransferase</keyword>
<proteinExistence type="inferred from homology"/>
<dbReference type="SUPFAM" id="SSF53383">
    <property type="entry name" value="PLP-dependent transferases"/>
    <property type="match status" value="1"/>
</dbReference>
<dbReference type="EC" id="2.6.1.17" evidence="5"/>
<dbReference type="RefSeq" id="WP_152117152.1">
    <property type="nucleotide sequence ID" value="NZ_JAFNAA010000013.1"/>
</dbReference>
<dbReference type="GO" id="GO:0003992">
    <property type="term" value="F:N2-acetyl-L-ornithine:2-oxoglutarate 5-aminotransferase activity"/>
    <property type="evidence" value="ECO:0007669"/>
    <property type="project" value="UniProtKB-UniRule"/>
</dbReference>
<dbReference type="GO" id="GO:0005737">
    <property type="term" value="C:cytoplasm"/>
    <property type="evidence" value="ECO:0007669"/>
    <property type="project" value="UniProtKB-SubCell"/>
</dbReference>
<keyword evidence="4 5" id="KW-0663">Pyridoxal phosphate</keyword>
<evidence type="ECO:0000256" key="1">
    <source>
        <dbReference type="ARBA" id="ARBA00022576"/>
    </source>
</evidence>
<keyword evidence="5" id="KW-0457">Lysine biosynthesis</keyword>
<dbReference type="NCBIfam" id="NF002325">
    <property type="entry name" value="PRK01278.1"/>
    <property type="match status" value="1"/>
</dbReference>
<comment type="cofactor">
    <cofactor evidence="5">
        <name>pyridoxal 5'-phosphate</name>
        <dbReference type="ChEBI" id="CHEBI:597326"/>
    </cofactor>
    <text evidence="5">Binds 1 pyridoxal phosphate per subunit.</text>
</comment>
<feature type="binding site" evidence="5">
    <location>
        <begin position="100"/>
        <end position="101"/>
    </location>
    <ligand>
        <name>pyridoxal 5'-phosphate</name>
        <dbReference type="ChEBI" id="CHEBI:597326"/>
    </ligand>
</feature>
<dbReference type="InterPro" id="IPR005814">
    <property type="entry name" value="Aminotrans_3"/>
</dbReference>
<dbReference type="Gene3D" id="3.40.640.10">
    <property type="entry name" value="Type I PLP-dependent aspartate aminotransferase-like (Major domain)"/>
    <property type="match status" value="1"/>
</dbReference>
<dbReference type="Gene3D" id="3.90.1150.10">
    <property type="entry name" value="Aspartate Aminotransferase, domain 1"/>
    <property type="match status" value="1"/>
</dbReference>
<dbReference type="InterPro" id="IPR015421">
    <property type="entry name" value="PyrdxlP-dep_Trfase_major"/>
</dbReference>
<comment type="similarity">
    <text evidence="5">Belongs to the class-III pyridoxal-phosphate-dependent aminotransferase family. ArgD subfamily.</text>
</comment>
<feature type="modified residue" description="N6-(pyridoxal phosphate)lysine" evidence="5">
    <location>
        <position position="246"/>
    </location>
</feature>
<dbReference type="PANTHER" id="PTHR11986">
    <property type="entry name" value="AMINOTRANSFERASE CLASS III"/>
    <property type="match status" value="1"/>
</dbReference>
<dbReference type="Proteomes" id="UP000664658">
    <property type="component" value="Unassembled WGS sequence"/>
</dbReference>
<dbReference type="PROSITE" id="PS00600">
    <property type="entry name" value="AA_TRANSFER_CLASS_3"/>
    <property type="match status" value="1"/>
</dbReference>
<comment type="catalytic activity">
    <reaction evidence="5">
        <text>N-succinyl-(2S,6S)-2,6-diaminopimelate + 2-oxoglutarate = (S)-2-succinylamino-6-oxoheptanedioate + L-glutamate</text>
        <dbReference type="Rhea" id="RHEA:11960"/>
        <dbReference type="ChEBI" id="CHEBI:15685"/>
        <dbReference type="ChEBI" id="CHEBI:16810"/>
        <dbReference type="ChEBI" id="CHEBI:29985"/>
        <dbReference type="ChEBI" id="CHEBI:58087"/>
        <dbReference type="EC" id="2.6.1.17"/>
    </reaction>
</comment>
<dbReference type="GO" id="GO:0009016">
    <property type="term" value="F:succinyldiaminopimelate transaminase activity"/>
    <property type="evidence" value="ECO:0007669"/>
    <property type="project" value="UniProtKB-UniRule"/>
</dbReference>
<keyword evidence="2 5" id="KW-0028">Amino-acid biosynthesis</keyword>
<dbReference type="NCBIfam" id="TIGR00707">
    <property type="entry name" value="argD"/>
    <property type="match status" value="1"/>
</dbReference>
<feature type="binding site" evidence="5">
    <location>
        <begin position="217"/>
        <end position="220"/>
    </location>
    <ligand>
        <name>pyridoxal 5'-phosphate</name>
        <dbReference type="ChEBI" id="CHEBI:597326"/>
    </ligand>
</feature>
<dbReference type="AlphaFoldDB" id="A0A8I1W8N8"/>
<dbReference type="PANTHER" id="PTHR11986:SF79">
    <property type="entry name" value="ACETYLORNITHINE AMINOTRANSFERASE, MITOCHONDRIAL"/>
    <property type="match status" value="1"/>
</dbReference>
<comment type="pathway">
    <text evidence="5">Amino-acid biosynthesis; L-lysine biosynthesis via DAP pathway; LL-2,6-diaminopimelate from (S)-tetrahydrodipicolinate (succinylase route): step 2/3.</text>
</comment>
<name>A0A8I1W8N8_PLESH</name>
<evidence type="ECO:0000256" key="2">
    <source>
        <dbReference type="ARBA" id="ARBA00022605"/>
    </source>
</evidence>